<dbReference type="Proteomes" id="UP001157017">
    <property type="component" value="Unassembled WGS sequence"/>
</dbReference>
<name>A0ABQ6JLW1_9ACTN</name>
<dbReference type="EMBL" id="BSUZ01000001">
    <property type="protein sequence ID" value="GMA88777.1"/>
    <property type="molecule type" value="Genomic_DNA"/>
</dbReference>
<dbReference type="PANTHER" id="PTHR30270:SF0">
    <property type="entry name" value="THIAMINE-MONOPHOSPHATE KINASE"/>
    <property type="match status" value="1"/>
</dbReference>
<evidence type="ECO:0000313" key="2">
    <source>
        <dbReference type="EMBL" id="GMA88777.1"/>
    </source>
</evidence>
<keyword evidence="3" id="KW-1185">Reference proteome</keyword>
<comment type="caution">
    <text evidence="2">The sequence shown here is derived from an EMBL/GenBank/DDBJ whole genome shotgun (WGS) entry which is preliminary data.</text>
</comment>
<protein>
    <recommendedName>
        <fullName evidence="1">PurM-like N-terminal domain-containing protein</fullName>
    </recommendedName>
</protein>
<sequence length="135" mass="14121">MLGDLGEDGLLARLLPRFPAAPATLLGPGDDTAVVAAPDGRVVATTDVLVEGRDFRRDWSSAADVGWKAAAQNLADVAAMGAVPTALLVGLVAPPEPAGVVGARAGRRARCRLRGHRSGGRRRRPVVGPRAWWCR</sequence>
<gene>
    <name evidence="2" type="ORF">GCM10025868_40270</name>
</gene>
<evidence type="ECO:0000313" key="3">
    <source>
        <dbReference type="Proteomes" id="UP001157017"/>
    </source>
</evidence>
<organism evidence="2 3">
    <name type="scientific">Angustibacter aerolatus</name>
    <dbReference type="NCBI Taxonomy" id="1162965"/>
    <lineage>
        <taxon>Bacteria</taxon>
        <taxon>Bacillati</taxon>
        <taxon>Actinomycetota</taxon>
        <taxon>Actinomycetes</taxon>
        <taxon>Kineosporiales</taxon>
        <taxon>Kineosporiaceae</taxon>
    </lineage>
</organism>
<dbReference type="Gene3D" id="3.30.1330.10">
    <property type="entry name" value="PurM-like, N-terminal domain"/>
    <property type="match status" value="1"/>
</dbReference>
<dbReference type="InterPro" id="IPR006283">
    <property type="entry name" value="ThiL-like"/>
</dbReference>
<dbReference type="Pfam" id="PF00586">
    <property type="entry name" value="AIRS"/>
    <property type="match status" value="1"/>
</dbReference>
<evidence type="ECO:0000259" key="1">
    <source>
        <dbReference type="Pfam" id="PF00586"/>
    </source>
</evidence>
<feature type="domain" description="PurM-like N-terminal" evidence="1">
    <location>
        <begin position="29"/>
        <end position="105"/>
    </location>
</feature>
<dbReference type="PANTHER" id="PTHR30270">
    <property type="entry name" value="THIAMINE-MONOPHOSPHATE KINASE"/>
    <property type="match status" value="1"/>
</dbReference>
<dbReference type="InterPro" id="IPR016188">
    <property type="entry name" value="PurM-like_N"/>
</dbReference>
<dbReference type="SUPFAM" id="SSF55326">
    <property type="entry name" value="PurM N-terminal domain-like"/>
    <property type="match status" value="1"/>
</dbReference>
<proteinExistence type="predicted"/>
<accession>A0ABQ6JLW1</accession>
<reference evidence="3" key="1">
    <citation type="journal article" date="2019" name="Int. J. Syst. Evol. Microbiol.">
        <title>The Global Catalogue of Microorganisms (GCM) 10K type strain sequencing project: providing services to taxonomists for standard genome sequencing and annotation.</title>
        <authorList>
            <consortium name="The Broad Institute Genomics Platform"/>
            <consortium name="The Broad Institute Genome Sequencing Center for Infectious Disease"/>
            <person name="Wu L."/>
            <person name="Ma J."/>
        </authorList>
    </citation>
    <scope>NUCLEOTIDE SEQUENCE [LARGE SCALE GENOMIC DNA]</scope>
    <source>
        <strain evidence="3">NBRC 108730</strain>
    </source>
</reference>
<dbReference type="InterPro" id="IPR036921">
    <property type="entry name" value="PurM-like_N_sf"/>
</dbReference>